<dbReference type="Proteomes" id="UP000027265">
    <property type="component" value="Unassembled WGS sequence"/>
</dbReference>
<feature type="compositionally biased region" description="Polar residues" evidence="1">
    <location>
        <begin position="1"/>
        <end position="16"/>
    </location>
</feature>
<dbReference type="AlphaFoldDB" id="A0A067Q8Z9"/>
<proteinExistence type="predicted"/>
<feature type="region of interest" description="Disordered" evidence="1">
    <location>
        <begin position="1"/>
        <end position="24"/>
    </location>
</feature>
<gene>
    <name evidence="2" type="ORF">JAAARDRAFT_189953</name>
</gene>
<evidence type="ECO:0000256" key="1">
    <source>
        <dbReference type="SAM" id="MobiDB-lite"/>
    </source>
</evidence>
<name>A0A067Q8Z9_9AGAM</name>
<keyword evidence="3" id="KW-1185">Reference proteome</keyword>
<protein>
    <submittedName>
        <fullName evidence="2">Uncharacterized protein</fullName>
    </submittedName>
</protein>
<dbReference type="EMBL" id="KL197711">
    <property type="protein sequence ID" value="KDQ62660.1"/>
    <property type="molecule type" value="Genomic_DNA"/>
</dbReference>
<sequence>MSTNPKPSPNTVSSAASHPHMTPEEAAQADILKDTLHPFQREVVVFAAILDIIKVNLVPGGVAEFETTWMPYVRACVTDYYSVLSYLPKVSENLGIKLMFHKMPILIHFEELMNQACMNQEGLRAEHIYALNPFDPSVVASGKPISEKHQDWVLSTKDLGEEEEGDRQEEHSEYESNGVQMEAPTDLSFYNVLAGFRGYDMKWTKSLTHVFKYPCTGCTDPDSCCALYRLPTTLAPSVTCLYCKAKKRRCICSSDETIPNPHYNYTAKPVFIKKIDNKGSKPKVWQEVYVEITSETNSKGEGSTKAKGKRKDLRWEEEGYLCRASVKTIDYPDPKYPPQFLLFHESIPKLCPPGGGSFVSQFQHDTLKHVVDAL</sequence>
<accession>A0A067Q8Z9</accession>
<dbReference type="HOGENOM" id="CLU_739794_0_0_1"/>
<feature type="region of interest" description="Disordered" evidence="1">
    <location>
        <begin position="157"/>
        <end position="178"/>
    </location>
</feature>
<evidence type="ECO:0000313" key="2">
    <source>
        <dbReference type="EMBL" id="KDQ62660.1"/>
    </source>
</evidence>
<organism evidence="2 3">
    <name type="scientific">Jaapia argillacea MUCL 33604</name>
    <dbReference type="NCBI Taxonomy" id="933084"/>
    <lineage>
        <taxon>Eukaryota</taxon>
        <taxon>Fungi</taxon>
        <taxon>Dikarya</taxon>
        <taxon>Basidiomycota</taxon>
        <taxon>Agaricomycotina</taxon>
        <taxon>Agaricomycetes</taxon>
        <taxon>Agaricomycetidae</taxon>
        <taxon>Jaapiales</taxon>
        <taxon>Jaapiaceae</taxon>
        <taxon>Jaapia</taxon>
    </lineage>
</organism>
<reference evidence="3" key="1">
    <citation type="journal article" date="2014" name="Proc. Natl. Acad. Sci. U.S.A.">
        <title>Extensive sampling of basidiomycete genomes demonstrates inadequacy of the white-rot/brown-rot paradigm for wood decay fungi.</title>
        <authorList>
            <person name="Riley R."/>
            <person name="Salamov A.A."/>
            <person name="Brown D.W."/>
            <person name="Nagy L.G."/>
            <person name="Floudas D."/>
            <person name="Held B.W."/>
            <person name="Levasseur A."/>
            <person name="Lombard V."/>
            <person name="Morin E."/>
            <person name="Otillar R."/>
            <person name="Lindquist E.A."/>
            <person name="Sun H."/>
            <person name="LaButti K.M."/>
            <person name="Schmutz J."/>
            <person name="Jabbour D."/>
            <person name="Luo H."/>
            <person name="Baker S.E."/>
            <person name="Pisabarro A.G."/>
            <person name="Walton J.D."/>
            <person name="Blanchette R.A."/>
            <person name="Henrissat B."/>
            <person name="Martin F."/>
            <person name="Cullen D."/>
            <person name="Hibbett D.S."/>
            <person name="Grigoriev I.V."/>
        </authorList>
    </citation>
    <scope>NUCLEOTIDE SEQUENCE [LARGE SCALE GENOMIC DNA]</scope>
    <source>
        <strain evidence="3">MUCL 33604</strain>
    </source>
</reference>
<dbReference type="InParanoid" id="A0A067Q8Z9"/>
<evidence type="ECO:0000313" key="3">
    <source>
        <dbReference type="Proteomes" id="UP000027265"/>
    </source>
</evidence>